<feature type="domain" description="C2H2-type" evidence="7">
    <location>
        <begin position="601"/>
        <end position="620"/>
    </location>
</feature>
<feature type="region of interest" description="Disordered" evidence="6">
    <location>
        <begin position="1"/>
        <end position="114"/>
    </location>
</feature>
<keyword evidence="9" id="KW-1185">Reference proteome</keyword>
<evidence type="ECO:0000259" key="7">
    <source>
        <dbReference type="PROSITE" id="PS50157"/>
    </source>
</evidence>
<accession>A0A9P6FZX7</accession>
<dbReference type="GO" id="GO:0005667">
    <property type="term" value="C:transcription regulator complex"/>
    <property type="evidence" value="ECO:0007669"/>
    <property type="project" value="TreeGrafter"/>
</dbReference>
<dbReference type="GO" id="GO:0000981">
    <property type="term" value="F:DNA-binding transcription factor activity, RNA polymerase II-specific"/>
    <property type="evidence" value="ECO:0007669"/>
    <property type="project" value="TreeGrafter"/>
</dbReference>
<feature type="domain" description="C2H2-type" evidence="7">
    <location>
        <begin position="543"/>
        <end position="572"/>
    </location>
</feature>
<organism evidence="8 9">
    <name type="scientific">Lunasporangiospora selenospora</name>
    <dbReference type="NCBI Taxonomy" id="979761"/>
    <lineage>
        <taxon>Eukaryota</taxon>
        <taxon>Fungi</taxon>
        <taxon>Fungi incertae sedis</taxon>
        <taxon>Mucoromycota</taxon>
        <taxon>Mortierellomycotina</taxon>
        <taxon>Mortierellomycetes</taxon>
        <taxon>Mortierellales</taxon>
        <taxon>Mortierellaceae</taxon>
        <taxon>Lunasporangiospora</taxon>
    </lineage>
</organism>
<feature type="region of interest" description="Disordered" evidence="6">
    <location>
        <begin position="398"/>
        <end position="427"/>
    </location>
</feature>
<dbReference type="EMBL" id="JAABOA010000358">
    <property type="protein sequence ID" value="KAF9584668.1"/>
    <property type="molecule type" value="Genomic_DNA"/>
</dbReference>
<dbReference type="PROSITE" id="PS50157">
    <property type="entry name" value="ZINC_FINGER_C2H2_2"/>
    <property type="match status" value="3"/>
</dbReference>
<dbReference type="InterPro" id="IPR013087">
    <property type="entry name" value="Znf_C2H2_type"/>
</dbReference>
<evidence type="ECO:0000313" key="8">
    <source>
        <dbReference type="EMBL" id="KAF9584668.1"/>
    </source>
</evidence>
<dbReference type="GO" id="GO:0032502">
    <property type="term" value="P:developmental process"/>
    <property type="evidence" value="ECO:0007669"/>
    <property type="project" value="UniProtKB-ARBA"/>
</dbReference>
<dbReference type="InterPro" id="IPR036236">
    <property type="entry name" value="Znf_C2H2_sf"/>
</dbReference>
<dbReference type="OrthoDB" id="8922241at2759"/>
<dbReference type="GO" id="GO:0000785">
    <property type="term" value="C:chromatin"/>
    <property type="evidence" value="ECO:0007669"/>
    <property type="project" value="TreeGrafter"/>
</dbReference>
<dbReference type="GO" id="GO:0000978">
    <property type="term" value="F:RNA polymerase II cis-regulatory region sequence-specific DNA binding"/>
    <property type="evidence" value="ECO:0007669"/>
    <property type="project" value="TreeGrafter"/>
</dbReference>
<evidence type="ECO:0000256" key="6">
    <source>
        <dbReference type="SAM" id="MobiDB-lite"/>
    </source>
</evidence>
<feature type="region of interest" description="Disordered" evidence="6">
    <location>
        <begin position="485"/>
        <end position="531"/>
    </location>
</feature>
<dbReference type="GO" id="GO:0008270">
    <property type="term" value="F:zinc ion binding"/>
    <property type="evidence" value="ECO:0007669"/>
    <property type="project" value="UniProtKB-KW"/>
</dbReference>
<keyword evidence="3 5" id="KW-0863">Zinc-finger</keyword>
<dbReference type="Gene3D" id="3.30.160.60">
    <property type="entry name" value="Classic Zinc Finger"/>
    <property type="match status" value="3"/>
</dbReference>
<dbReference type="GO" id="GO:0031519">
    <property type="term" value="C:PcG protein complex"/>
    <property type="evidence" value="ECO:0007669"/>
    <property type="project" value="TreeGrafter"/>
</dbReference>
<protein>
    <recommendedName>
        <fullName evidence="7">C2H2-type domain-containing protein</fullName>
    </recommendedName>
</protein>
<feature type="domain" description="C2H2-type" evidence="7">
    <location>
        <begin position="573"/>
        <end position="600"/>
    </location>
</feature>
<dbReference type="PROSITE" id="PS00028">
    <property type="entry name" value="ZINC_FINGER_C2H2_1"/>
    <property type="match status" value="2"/>
</dbReference>
<dbReference type="FunFam" id="3.30.160.60:FF:000125">
    <property type="entry name" value="Putative zinc finger protein 143"/>
    <property type="match status" value="1"/>
</dbReference>
<evidence type="ECO:0000256" key="5">
    <source>
        <dbReference type="PROSITE-ProRule" id="PRU00042"/>
    </source>
</evidence>
<evidence type="ECO:0000313" key="9">
    <source>
        <dbReference type="Proteomes" id="UP000780801"/>
    </source>
</evidence>
<dbReference type="PANTHER" id="PTHR14003:SF19">
    <property type="entry name" value="YY2 TRANSCRIPTION FACTOR"/>
    <property type="match status" value="1"/>
</dbReference>
<keyword evidence="4" id="KW-0862">Zinc</keyword>
<keyword evidence="2" id="KW-0677">Repeat</keyword>
<evidence type="ECO:0000256" key="1">
    <source>
        <dbReference type="ARBA" id="ARBA00022723"/>
    </source>
</evidence>
<dbReference type="PANTHER" id="PTHR14003">
    <property type="entry name" value="TRANSCRIPTIONAL REPRESSOR PROTEIN YY"/>
    <property type="match status" value="1"/>
</dbReference>
<evidence type="ECO:0000256" key="4">
    <source>
        <dbReference type="ARBA" id="ARBA00022833"/>
    </source>
</evidence>
<proteinExistence type="predicted"/>
<sequence>MSESVEDNQTNQPQTEQPSELSSLDATSGIKETTLTVEPTSESETTPTSTVPAKPQGLPAPEPATTALEPVPESVSEPEQKSEPDTLTEPDLSVPPPLPPAHSPTVDSQSGEVAAIESAPSLLAEDAPIAQLSAISTDTQGFTESFSQATADDIQALAKALTTPLSHEGVHDQFAAATAAAAAAAVVAVAAATVAATQQHITALPGVGSHQDHSNGQTIVEHPQPQDTVMSAPPTFDVDQVYNQVMSLNSQSEKAEGKKTAQEVFDQNQAARALQLIAQSLDTSTASQTIGLDHTSGAKADDANDTAVKNPMEIDQHVVNAASMSDTLLSISQAISFPSQQIIETKIADDTHAFAQAIMNATKAEAAKAAAKAQESQSETSGLDHTALQSLSLNGEHHTAIGTNSNVDGQEDPSAAGSGSSGQGFTFEVDKATGKTHIKWTPDPGLNATAIQQALHTLITSTGIPSLAELGVTNGPLMVPPIGSFPAQGSDFGATHDSIPGSTTTDPSGQAGLNPPARKKRKTGVNSGSQQAVANIPEGAPTFPCTFHGCDKVFARLYNLKSHSRTHTNERPYICSHCQLAFARNHDLKRHTKIHGGGKAFVCSGCAKSFSRLDALGRHRANSKNRPGCQLPESSSS</sequence>
<evidence type="ECO:0000256" key="3">
    <source>
        <dbReference type="ARBA" id="ARBA00022771"/>
    </source>
</evidence>
<dbReference type="Pfam" id="PF00096">
    <property type="entry name" value="zf-C2H2"/>
    <property type="match status" value="2"/>
</dbReference>
<feature type="compositionally biased region" description="Pro residues" evidence="6">
    <location>
        <begin position="93"/>
        <end position="102"/>
    </location>
</feature>
<gene>
    <name evidence="8" type="ORF">BGW38_005647</name>
</gene>
<dbReference type="SMART" id="SM00355">
    <property type="entry name" value="ZnF_C2H2"/>
    <property type="match status" value="3"/>
</dbReference>
<feature type="compositionally biased region" description="Polar residues" evidence="6">
    <location>
        <begin position="7"/>
        <end position="26"/>
    </location>
</feature>
<dbReference type="FunFam" id="3.30.160.60:FF:000202">
    <property type="entry name" value="Zinc finger protein 574"/>
    <property type="match status" value="1"/>
</dbReference>
<keyword evidence="1" id="KW-0479">Metal-binding</keyword>
<dbReference type="Proteomes" id="UP000780801">
    <property type="component" value="Unassembled WGS sequence"/>
</dbReference>
<reference evidence="8" key="1">
    <citation type="journal article" date="2020" name="Fungal Divers.">
        <title>Resolving the Mortierellaceae phylogeny through synthesis of multi-gene phylogenetics and phylogenomics.</title>
        <authorList>
            <person name="Vandepol N."/>
            <person name="Liber J."/>
            <person name="Desiro A."/>
            <person name="Na H."/>
            <person name="Kennedy M."/>
            <person name="Barry K."/>
            <person name="Grigoriev I.V."/>
            <person name="Miller A.N."/>
            <person name="O'Donnell K."/>
            <person name="Stajich J.E."/>
            <person name="Bonito G."/>
        </authorList>
    </citation>
    <scope>NUCLEOTIDE SEQUENCE</scope>
    <source>
        <strain evidence="8">KOD1015</strain>
    </source>
</reference>
<dbReference type="SUPFAM" id="SSF57667">
    <property type="entry name" value="beta-beta-alpha zinc fingers"/>
    <property type="match status" value="2"/>
</dbReference>
<dbReference type="AlphaFoldDB" id="A0A9P6FZX7"/>
<feature type="compositionally biased region" description="Low complexity" evidence="6">
    <location>
        <begin position="32"/>
        <end position="52"/>
    </location>
</feature>
<name>A0A9P6FZX7_9FUNG</name>
<feature type="compositionally biased region" description="Low complexity" evidence="6">
    <location>
        <begin position="63"/>
        <end position="77"/>
    </location>
</feature>
<evidence type="ECO:0000256" key="2">
    <source>
        <dbReference type="ARBA" id="ARBA00022737"/>
    </source>
</evidence>
<comment type="caution">
    <text evidence="8">The sequence shown here is derived from an EMBL/GenBank/DDBJ whole genome shotgun (WGS) entry which is preliminary data.</text>
</comment>